<evidence type="ECO:0000256" key="4">
    <source>
        <dbReference type="ARBA" id="ARBA00022917"/>
    </source>
</evidence>
<feature type="region of interest" description="Involved in Mg(2+) ion dislocation from EF-Tu" evidence="5">
    <location>
        <begin position="78"/>
        <end position="81"/>
    </location>
</feature>
<gene>
    <name evidence="5" type="primary">tsf</name>
    <name evidence="7" type="ORF">US50_C0010G0001</name>
</gene>
<dbReference type="InterPro" id="IPR001816">
    <property type="entry name" value="Transl_elong_EFTs/EF1B"/>
</dbReference>
<evidence type="ECO:0000256" key="3">
    <source>
        <dbReference type="ARBA" id="ARBA00022768"/>
    </source>
</evidence>
<evidence type="ECO:0000313" key="7">
    <source>
        <dbReference type="EMBL" id="KKQ35613.1"/>
    </source>
</evidence>
<dbReference type="FunFam" id="1.10.8.10:FF:000001">
    <property type="entry name" value="Elongation factor Ts"/>
    <property type="match status" value="1"/>
</dbReference>
<dbReference type="HAMAP" id="MF_00050">
    <property type="entry name" value="EF_Ts"/>
    <property type="match status" value="1"/>
</dbReference>
<dbReference type="Gene3D" id="1.10.286.20">
    <property type="match status" value="1"/>
</dbReference>
<comment type="function">
    <text evidence="5">Associates with the EF-Tu.GDP complex and induces the exchange of GDP to GTP. It remains bound to the aminoacyl-tRNA.EF-Tu.GTP complex up to the GTP hydrolysis stage on the ribosome.</text>
</comment>
<dbReference type="InterPro" id="IPR014039">
    <property type="entry name" value="Transl_elong_EFTs/EF1B_dimer"/>
</dbReference>
<keyword evidence="3 5" id="KW-0251">Elongation factor</keyword>
<dbReference type="SUPFAM" id="SSF46934">
    <property type="entry name" value="UBA-like"/>
    <property type="match status" value="1"/>
</dbReference>
<dbReference type="AlphaFoldDB" id="A0A0G0GXB4"/>
<evidence type="ECO:0000259" key="6">
    <source>
        <dbReference type="Pfam" id="PF00889"/>
    </source>
</evidence>
<comment type="caution">
    <text evidence="7">The sequence shown here is derived from an EMBL/GenBank/DDBJ whole genome shotgun (WGS) entry which is preliminary data.</text>
</comment>
<dbReference type="Gene3D" id="1.10.8.10">
    <property type="entry name" value="DNA helicase RuvA subunit, C-terminal domain"/>
    <property type="match status" value="1"/>
</dbReference>
<evidence type="ECO:0000256" key="5">
    <source>
        <dbReference type="HAMAP-Rule" id="MF_00050"/>
    </source>
</evidence>
<organism evidence="7 8">
    <name type="scientific">Candidatus Nomurabacteria bacterium GW2011_GWB1_37_5</name>
    <dbReference type="NCBI Taxonomy" id="1618742"/>
    <lineage>
        <taxon>Bacteria</taxon>
        <taxon>Candidatus Nomuraibacteriota</taxon>
    </lineage>
</organism>
<sequence>MITTEQIKELRDATSVSVMQCKKALEETGGDMEKALMVLKKKSVEMASKKSDREVKAGLIALKSDNKKAVAAVLQCETDFVAKNQDFVDLTNKIAQIAFENGKDKAEADAGELINNVIQKVGENIKIKEISIIEGENLGIYTHSGKLASIVSLKGGTPELAKDVAMQVAAMNPEFMSMTDIDDQTKENVRQLFVKEVEETNKPEEIKKKILDGKVASYFNERVLTEQAFIKDPNVSIGKLLANAGDAKIIKAVRISI</sequence>
<comment type="similarity">
    <text evidence="1 5">Belongs to the EF-Ts family.</text>
</comment>
<dbReference type="SUPFAM" id="SSF54713">
    <property type="entry name" value="Elongation factor Ts (EF-Ts), dimerisation domain"/>
    <property type="match status" value="1"/>
</dbReference>
<dbReference type="Gene3D" id="3.30.479.20">
    <property type="entry name" value="Elongation factor Ts, dimerisation domain"/>
    <property type="match status" value="2"/>
</dbReference>
<dbReference type="EMBL" id="LBTF01000010">
    <property type="protein sequence ID" value="KKQ35613.1"/>
    <property type="molecule type" value="Genomic_DNA"/>
</dbReference>
<dbReference type="GO" id="GO:0003746">
    <property type="term" value="F:translation elongation factor activity"/>
    <property type="evidence" value="ECO:0007669"/>
    <property type="project" value="UniProtKB-UniRule"/>
</dbReference>
<accession>A0A0G0GXB4</accession>
<dbReference type="NCBIfam" id="TIGR00116">
    <property type="entry name" value="tsf"/>
    <property type="match status" value="1"/>
</dbReference>
<dbReference type="Proteomes" id="UP000033876">
    <property type="component" value="Unassembled WGS sequence"/>
</dbReference>
<keyword evidence="4 5" id="KW-0648">Protein biosynthesis</keyword>
<keyword evidence="5" id="KW-0963">Cytoplasm</keyword>
<evidence type="ECO:0000256" key="2">
    <source>
        <dbReference type="ARBA" id="ARBA00016956"/>
    </source>
</evidence>
<dbReference type="GO" id="GO:0005737">
    <property type="term" value="C:cytoplasm"/>
    <property type="evidence" value="ECO:0007669"/>
    <property type="project" value="UniProtKB-SubCell"/>
</dbReference>
<dbReference type="PANTHER" id="PTHR11741:SF0">
    <property type="entry name" value="ELONGATION FACTOR TS, MITOCHONDRIAL"/>
    <property type="match status" value="1"/>
</dbReference>
<dbReference type="PATRIC" id="fig|1618742.3.peg.247"/>
<reference evidence="7 8" key="1">
    <citation type="journal article" date="2015" name="Nature">
        <title>rRNA introns, odd ribosomes, and small enigmatic genomes across a large radiation of phyla.</title>
        <authorList>
            <person name="Brown C.T."/>
            <person name="Hug L.A."/>
            <person name="Thomas B.C."/>
            <person name="Sharon I."/>
            <person name="Castelle C.J."/>
            <person name="Singh A."/>
            <person name="Wilkins M.J."/>
            <person name="Williams K.H."/>
            <person name="Banfield J.F."/>
        </authorList>
    </citation>
    <scope>NUCLEOTIDE SEQUENCE [LARGE SCALE GENOMIC DNA]</scope>
</reference>
<protein>
    <recommendedName>
        <fullName evidence="2 5">Elongation factor Ts</fullName>
        <shortName evidence="5">EF-Ts</shortName>
    </recommendedName>
</protein>
<dbReference type="InterPro" id="IPR036402">
    <property type="entry name" value="EF-Ts_dimer_sf"/>
</dbReference>
<comment type="subcellular location">
    <subcellularLocation>
        <location evidence="5">Cytoplasm</location>
    </subcellularLocation>
</comment>
<name>A0A0G0GXB4_9BACT</name>
<dbReference type="PANTHER" id="PTHR11741">
    <property type="entry name" value="ELONGATION FACTOR TS"/>
    <property type="match status" value="1"/>
</dbReference>
<dbReference type="CDD" id="cd14275">
    <property type="entry name" value="UBA_EF-Ts"/>
    <property type="match status" value="1"/>
</dbReference>
<evidence type="ECO:0000313" key="8">
    <source>
        <dbReference type="Proteomes" id="UP000033876"/>
    </source>
</evidence>
<feature type="domain" description="Translation elongation factor EFTs/EF1B dimerisation" evidence="6">
    <location>
        <begin position="72"/>
        <end position="256"/>
    </location>
</feature>
<proteinExistence type="inferred from homology"/>
<dbReference type="Pfam" id="PF00889">
    <property type="entry name" value="EF_TS"/>
    <property type="match status" value="1"/>
</dbReference>
<dbReference type="InterPro" id="IPR009060">
    <property type="entry name" value="UBA-like_sf"/>
</dbReference>
<evidence type="ECO:0000256" key="1">
    <source>
        <dbReference type="ARBA" id="ARBA00005532"/>
    </source>
</evidence>